<keyword evidence="3" id="KW-1185">Reference proteome</keyword>
<evidence type="ECO:0000313" key="2">
    <source>
        <dbReference type="EMBL" id="KAH0739248.1"/>
    </source>
</evidence>
<dbReference type="SUPFAM" id="SSF52540">
    <property type="entry name" value="P-loop containing nucleoside triphosphate hydrolases"/>
    <property type="match status" value="1"/>
</dbReference>
<dbReference type="Proteomes" id="UP000826656">
    <property type="component" value="Unassembled WGS sequence"/>
</dbReference>
<feature type="domain" description="NB-ARC" evidence="1">
    <location>
        <begin position="22"/>
        <end position="87"/>
    </location>
</feature>
<dbReference type="PANTHER" id="PTHR19338">
    <property type="entry name" value="TRANSLOCASE OF INNER MITOCHONDRIAL MEMBRANE 13 HOMOLOG"/>
    <property type="match status" value="1"/>
</dbReference>
<protein>
    <recommendedName>
        <fullName evidence="1">NB-ARC domain-containing protein</fullName>
    </recommendedName>
</protein>
<evidence type="ECO:0000259" key="1">
    <source>
        <dbReference type="Pfam" id="PF00931"/>
    </source>
</evidence>
<dbReference type="PANTHER" id="PTHR19338:SF39">
    <property type="entry name" value="TOSPOVIRUS RESISTANCE PROTEIN D"/>
    <property type="match status" value="1"/>
</dbReference>
<name>A0ABQ7TYV8_SOLTU</name>
<accession>A0ABQ7TYV8</accession>
<reference evidence="2 3" key="1">
    <citation type="journal article" date="2021" name="bioRxiv">
        <title>Chromosome-scale and haplotype-resolved genome assembly of a tetraploid potato cultivar.</title>
        <authorList>
            <person name="Sun H."/>
            <person name="Jiao W.-B."/>
            <person name="Krause K."/>
            <person name="Campoy J.A."/>
            <person name="Goel M."/>
            <person name="Folz-Donahue K."/>
            <person name="Kukat C."/>
            <person name="Huettel B."/>
            <person name="Schneeberger K."/>
        </authorList>
    </citation>
    <scope>NUCLEOTIDE SEQUENCE [LARGE SCALE GENOMIC DNA]</scope>
    <source>
        <strain evidence="2">SolTubOtavaFocal</strain>
        <tissue evidence="2">Leaves</tissue>
    </source>
</reference>
<dbReference type="InterPro" id="IPR027417">
    <property type="entry name" value="P-loop_NTPase"/>
</dbReference>
<dbReference type="EMBL" id="JAIVGD010000028">
    <property type="protein sequence ID" value="KAH0739248.1"/>
    <property type="molecule type" value="Genomic_DNA"/>
</dbReference>
<sequence>MEKVLKGERTSTSIDEEVVGFEDDADNIIQQLTGGTKELDIVSIVGMPGLGKTTLATMVFTHHCIDKHFDVRAWCSISKEYNLRKVFL</sequence>
<proteinExistence type="predicted"/>
<dbReference type="Pfam" id="PF00931">
    <property type="entry name" value="NB-ARC"/>
    <property type="match status" value="1"/>
</dbReference>
<comment type="caution">
    <text evidence="2">The sequence shown here is derived from an EMBL/GenBank/DDBJ whole genome shotgun (WGS) entry which is preliminary data.</text>
</comment>
<gene>
    <name evidence="2" type="ORF">KY290_037953</name>
</gene>
<dbReference type="InterPro" id="IPR002182">
    <property type="entry name" value="NB-ARC"/>
</dbReference>
<dbReference type="Gene3D" id="3.40.50.300">
    <property type="entry name" value="P-loop containing nucleotide triphosphate hydrolases"/>
    <property type="match status" value="1"/>
</dbReference>
<evidence type="ECO:0000313" key="3">
    <source>
        <dbReference type="Proteomes" id="UP000826656"/>
    </source>
</evidence>
<organism evidence="2 3">
    <name type="scientific">Solanum tuberosum</name>
    <name type="common">Potato</name>
    <dbReference type="NCBI Taxonomy" id="4113"/>
    <lineage>
        <taxon>Eukaryota</taxon>
        <taxon>Viridiplantae</taxon>
        <taxon>Streptophyta</taxon>
        <taxon>Embryophyta</taxon>
        <taxon>Tracheophyta</taxon>
        <taxon>Spermatophyta</taxon>
        <taxon>Magnoliopsida</taxon>
        <taxon>eudicotyledons</taxon>
        <taxon>Gunneridae</taxon>
        <taxon>Pentapetalae</taxon>
        <taxon>asterids</taxon>
        <taxon>lamiids</taxon>
        <taxon>Solanales</taxon>
        <taxon>Solanaceae</taxon>
        <taxon>Solanoideae</taxon>
        <taxon>Solaneae</taxon>
        <taxon>Solanum</taxon>
    </lineage>
</organism>